<dbReference type="Gene3D" id="3.30.450.20">
    <property type="entry name" value="PAS domain"/>
    <property type="match status" value="1"/>
</dbReference>
<sequence>MHVGDTLALYITHYLTSVIESEVIAWFLQFSVHFTLVQSECRVALLTHWISLDPLANLGVQVPASLAGFYCEQISILANALVVLSSTAEDGELEVQISVGSNRQMRNQAEKMRRDKLNTYISELATQVPMVAQSPKRTDKISILRLTAAYILMNRSMRIATRVIVECGALTGMIVECGGALTGMIVECGGCTHRNDSRMWCTHRNADKLEELWEHLEELLTLDCCASAYRVGVLLIFNMDLPAVPVKRKHSALHAVSEERMCIPSFLESINFSDAILEDMDGFLLIVTAAGKIVLVTDTVQKLLGHSQVSRKRFDQQLQCQSLCLTNASLIHYSGLTNNFNVGACV</sequence>
<dbReference type="InterPro" id="IPR011598">
    <property type="entry name" value="bHLH_dom"/>
</dbReference>
<dbReference type="Gene3D" id="4.10.280.10">
    <property type="entry name" value="Helix-loop-helix DNA-binding domain"/>
    <property type="match status" value="1"/>
</dbReference>
<accession>A0A7R9D740</accession>
<evidence type="ECO:0000313" key="2">
    <source>
        <dbReference type="EMBL" id="CAD7409339.1"/>
    </source>
</evidence>
<dbReference type="Pfam" id="PF00010">
    <property type="entry name" value="HLH"/>
    <property type="match status" value="1"/>
</dbReference>
<dbReference type="PANTHER" id="PTHR23042">
    <property type="entry name" value="CIRCADIAN PROTEIN CLOCK/ARNT/BMAL/PAS"/>
    <property type="match status" value="1"/>
</dbReference>
<dbReference type="SUPFAM" id="SSF47459">
    <property type="entry name" value="HLH, helix-loop-helix DNA-binding domain"/>
    <property type="match status" value="1"/>
</dbReference>
<dbReference type="InterPro" id="IPR050933">
    <property type="entry name" value="Circadian_TF"/>
</dbReference>
<organism evidence="2">
    <name type="scientific">Timema cristinae</name>
    <name type="common">Walking stick</name>
    <dbReference type="NCBI Taxonomy" id="61476"/>
    <lineage>
        <taxon>Eukaryota</taxon>
        <taxon>Metazoa</taxon>
        <taxon>Ecdysozoa</taxon>
        <taxon>Arthropoda</taxon>
        <taxon>Hexapoda</taxon>
        <taxon>Insecta</taxon>
        <taxon>Pterygota</taxon>
        <taxon>Neoptera</taxon>
        <taxon>Polyneoptera</taxon>
        <taxon>Phasmatodea</taxon>
        <taxon>Timematodea</taxon>
        <taxon>Timematoidea</taxon>
        <taxon>Timematidae</taxon>
        <taxon>Timema</taxon>
    </lineage>
</organism>
<evidence type="ECO:0000259" key="1">
    <source>
        <dbReference type="PROSITE" id="PS50888"/>
    </source>
</evidence>
<dbReference type="GO" id="GO:0046983">
    <property type="term" value="F:protein dimerization activity"/>
    <property type="evidence" value="ECO:0007669"/>
    <property type="project" value="InterPro"/>
</dbReference>
<gene>
    <name evidence="2" type="ORF">TCEB3V08_LOCUS9971</name>
</gene>
<dbReference type="CDD" id="cd11391">
    <property type="entry name" value="bHLH_PAS"/>
    <property type="match status" value="1"/>
</dbReference>
<dbReference type="EMBL" id="OC321053">
    <property type="protein sequence ID" value="CAD7409339.1"/>
    <property type="molecule type" value="Genomic_DNA"/>
</dbReference>
<dbReference type="PROSITE" id="PS50888">
    <property type="entry name" value="BHLH"/>
    <property type="match status" value="1"/>
</dbReference>
<name>A0A7R9D740_TIMCR</name>
<dbReference type="InterPro" id="IPR036638">
    <property type="entry name" value="HLH_DNA-bd_sf"/>
</dbReference>
<dbReference type="SMART" id="SM00353">
    <property type="entry name" value="HLH"/>
    <property type="match status" value="1"/>
</dbReference>
<reference evidence="2" key="1">
    <citation type="submission" date="2020-11" db="EMBL/GenBank/DDBJ databases">
        <authorList>
            <person name="Tran Van P."/>
        </authorList>
    </citation>
    <scope>NUCLEOTIDE SEQUENCE</scope>
</reference>
<protein>
    <recommendedName>
        <fullName evidence="1">BHLH domain-containing protein</fullName>
    </recommendedName>
</protein>
<feature type="domain" description="BHLH" evidence="1">
    <location>
        <begin position="101"/>
        <end position="154"/>
    </location>
</feature>
<dbReference type="AlphaFoldDB" id="A0A7R9D740"/>
<proteinExistence type="predicted"/>